<protein>
    <recommendedName>
        <fullName evidence="6">Large ribosomal subunit protein uL6</fullName>
    </recommendedName>
</protein>
<dbReference type="SUPFAM" id="SSF56053">
    <property type="entry name" value="Ribosomal protein L6"/>
    <property type="match status" value="2"/>
</dbReference>
<dbReference type="GO" id="GO:0019843">
    <property type="term" value="F:rRNA binding"/>
    <property type="evidence" value="ECO:0007669"/>
    <property type="project" value="UniProtKB-UniRule"/>
</dbReference>
<name>A0A2M7REP4_9BACT</name>
<dbReference type="PROSITE" id="PS00525">
    <property type="entry name" value="RIBOSOMAL_L6_1"/>
    <property type="match status" value="1"/>
</dbReference>
<comment type="caution">
    <text evidence="10">The sequence shown here is derived from an EMBL/GenBank/DDBJ whole genome shotgun (WGS) entry which is preliminary data.</text>
</comment>
<dbReference type="GO" id="GO:0022625">
    <property type="term" value="C:cytosolic large ribosomal subunit"/>
    <property type="evidence" value="ECO:0007669"/>
    <property type="project" value="UniProtKB-UniRule"/>
</dbReference>
<evidence type="ECO:0000256" key="8">
    <source>
        <dbReference type="RuleBase" id="RU003870"/>
    </source>
</evidence>
<feature type="domain" description="Large ribosomal subunit protein uL6 alpha-beta" evidence="9">
    <location>
        <begin position="11"/>
        <end position="83"/>
    </location>
</feature>
<gene>
    <name evidence="6" type="primary">rplF</name>
    <name evidence="10" type="ORF">COY67_01965</name>
</gene>
<keyword evidence="3 6" id="KW-0694">RNA-binding</keyword>
<sequence length="181" mass="19808">MSRIGKQPIIIPAGVDVKISEDLITVKGPKGSLEIAVPRLVKIEMKDQEIICSITNQENKEQKSMWGTTRSNVQNIITGATEGFSKQLEINGVGHKATMEGAKLVLNVGFSHPVEYPQTEGIELAVEKNVITVSGINRQRVGQVAAEIRAIKKPEPYKGKGIKYIDEYIRRKAGKVAKGSD</sequence>
<dbReference type="Gene3D" id="3.90.930.12">
    <property type="entry name" value="Ribosomal protein L6, alpha-beta domain"/>
    <property type="match status" value="2"/>
</dbReference>
<dbReference type="InterPro" id="IPR020040">
    <property type="entry name" value="Ribosomal_uL6_a/b-dom"/>
</dbReference>
<dbReference type="FunFam" id="3.90.930.12:FF:000001">
    <property type="entry name" value="50S ribosomal protein L6"/>
    <property type="match status" value="1"/>
</dbReference>
<evidence type="ECO:0000256" key="5">
    <source>
        <dbReference type="ARBA" id="ARBA00023274"/>
    </source>
</evidence>
<evidence type="ECO:0000256" key="4">
    <source>
        <dbReference type="ARBA" id="ARBA00022980"/>
    </source>
</evidence>
<reference evidence="11" key="1">
    <citation type="submission" date="2017-09" db="EMBL/GenBank/DDBJ databases">
        <title>Depth-based differentiation of microbial function through sediment-hosted aquifers and enrichment of novel symbionts in the deep terrestrial subsurface.</title>
        <authorList>
            <person name="Probst A.J."/>
            <person name="Ladd B."/>
            <person name="Jarett J.K."/>
            <person name="Geller-Mcgrath D.E."/>
            <person name="Sieber C.M.K."/>
            <person name="Emerson J.B."/>
            <person name="Anantharaman K."/>
            <person name="Thomas B.C."/>
            <person name="Malmstrom R."/>
            <person name="Stieglmeier M."/>
            <person name="Klingl A."/>
            <person name="Woyke T."/>
            <person name="Ryan C.M."/>
            <person name="Banfield J.F."/>
        </authorList>
    </citation>
    <scope>NUCLEOTIDE SEQUENCE [LARGE SCALE GENOMIC DNA]</scope>
</reference>
<dbReference type="Pfam" id="PF00347">
    <property type="entry name" value="Ribosomal_L6"/>
    <property type="match status" value="2"/>
</dbReference>
<comment type="subunit">
    <text evidence="6">Part of the 50S ribosomal subunit.</text>
</comment>
<feature type="domain" description="Large ribosomal subunit protein uL6 alpha-beta" evidence="9">
    <location>
        <begin position="92"/>
        <end position="164"/>
    </location>
</feature>
<dbReference type="FunFam" id="3.90.930.12:FF:000002">
    <property type="entry name" value="50S ribosomal protein L6"/>
    <property type="match status" value="1"/>
</dbReference>
<dbReference type="InterPro" id="IPR000702">
    <property type="entry name" value="Ribosomal_uL6-like"/>
</dbReference>
<dbReference type="AlphaFoldDB" id="A0A2M7REP4"/>
<evidence type="ECO:0000259" key="9">
    <source>
        <dbReference type="Pfam" id="PF00347"/>
    </source>
</evidence>
<dbReference type="HAMAP" id="MF_01365_B">
    <property type="entry name" value="Ribosomal_uL6_B"/>
    <property type="match status" value="1"/>
</dbReference>
<comment type="function">
    <text evidence="6 8">This protein binds to the 23S rRNA, and is important in its secondary structure. It is located near the subunit interface in the base of the L7/L12 stalk, and near the tRNA binding site of the peptidyltransferase center.</text>
</comment>
<dbReference type="NCBIfam" id="TIGR03654">
    <property type="entry name" value="L6_bact"/>
    <property type="match status" value="1"/>
</dbReference>
<evidence type="ECO:0000256" key="7">
    <source>
        <dbReference type="RuleBase" id="RU003869"/>
    </source>
</evidence>
<proteinExistence type="inferred from homology"/>
<comment type="similarity">
    <text evidence="1 6 7">Belongs to the universal ribosomal protein uL6 family.</text>
</comment>
<dbReference type="PRINTS" id="PR00059">
    <property type="entry name" value="RIBOSOMALL6"/>
</dbReference>
<evidence type="ECO:0000256" key="6">
    <source>
        <dbReference type="HAMAP-Rule" id="MF_01365"/>
    </source>
</evidence>
<keyword evidence="4 6" id="KW-0689">Ribosomal protein</keyword>
<organism evidence="10 11">
    <name type="scientific">Candidatus Komeilibacteria bacterium CG_4_10_14_0_8_um_filter_37_78</name>
    <dbReference type="NCBI Taxonomy" id="1974471"/>
    <lineage>
        <taxon>Bacteria</taxon>
        <taxon>Candidatus Komeiliibacteriota</taxon>
    </lineage>
</organism>
<accession>A0A2M7REP4</accession>
<dbReference type="GO" id="GO:0003735">
    <property type="term" value="F:structural constituent of ribosome"/>
    <property type="evidence" value="ECO:0007669"/>
    <property type="project" value="UniProtKB-UniRule"/>
</dbReference>
<dbReference type="EMBL" id="PFMC01000056">
    <property type="protein sequence ID" value="PIY94816.1"/>
    <property type="molecule type" value="Genomic_DNA"/>
</dbReference>
<dbReference type="PANTHER" id="PTHR11655:SF14">
    <property type="entry name" value="LARGE RIBOSOMAL SUBUNIT PROTEIN UL6M"/>
    <property type="match status" value="1"/>
</dbReference>
<keyword evidence="2 6" id="KW-0699">rRNA-binding</keyword>
<evidence type="ECO:0000256" key="2">
    <source>
        <dbReference type="ARBA" id="ARBA00022730"/>
    </source>
</evidence>
<evidence type="ECO:0000256" key="3">
    <source>
        <dbReference type="ARBA" id="ARBA00022884"/>
    </source>
</evidence>
<keyword evidence="5 6" id="KW-0687">Ribonucleoprotein</keyword>
<evidence type="ECO:0000313" key="11">
    <source>
        <dbReference type="Proteomes" id="UP000228689"/>
    </source>
</evidence>
<dbReference type="PANTHER" id="PTHR11655">
    <property type="entry name" value="60S/50S RIBOSOMAL PROTEIN L6/L9"/>
    <property type="match status" value="1"/>
</dbReference>
<dbReference type="InterPro" id="IPR036789">
    <property type="entry name" value="Ribosomal_uL6-like_a/b-dom_sf"/>
</dbReference>
<dbReference type="InterPro" id="IPR019906">
    <property type="entry name" value="Ribosomal_uL6_bac-type"/>
</dbReference>
<dbReference type="Proteomes" id="UP000228689">
    <property type="component" value="Unassembled WGS sequence"/>
</dbReference>
<dbReference type="GO" id="GO:0002181">
    <property type="term" value="P:cytoplasmic translation"/>
    <property type="evidence" value="ECO:0007669"/>
    <property type="project" value="TreeGrafter"/>
</dbReference>
<evidence type="ECO:0000256" key="1">
    <source>
        <dbReference type="ARBA" id="ARBA00009356"/>
    </source>
</evidence>
<dbReference type="InterPro" id="IPR002358">
    <property type="entry name" value="Ribosomal_uL6_CS"/>
</dbReference>
<evidence type="ECO:0000313" key="10">
    <source>
        <dbReference type="EMBL" id="PIY94816.1"/>
    </source>
</evidence>
<dbReference type="PIRSF" id="PIRSF002162">
    <property type="entry name" value="Ribosomal_L6"/>
    <property type="match status" value="1"/>
</dbReference>